<organism evidence="1 2">
    <name type="scientific">Acinetobacter rudis CIP 110305</name>
    <dbReference type="NCBI Taxonomy" id="421052"/>
    <lineage>
        <taxon>Bacteria</taxon>
        <taxon>Pseudomonadati</taxon>
        <taxon>Pseudomonadota</taxon>
        <taxon>Gammaproteobacteria</taxon>
        <taxon>Moraxellales</taxon>
        <taxon>Moraxellaceae</taxon>
        <taxon>Acinetobacter</taxon>
    </lineage>
</organism>
<keyword evidence="2" id="KW-1185">Reference proteome</keyword>
<dbReference type="RefSeq" id="WP_016656600.1">
    <property type="nucleotide sequence ID" value="NZ_KE340353.1"/>
</dbReference>
<dbReference type="AlphaFoldDB" id="S3NCV1"/>
<sequence length="87" mass="10055">MSRLTKLDRMTDDEKSRLVNDFRNAPDDADFPPEALALVYGFSLPWLQKKRCEGNGIPFFKPTSKMVLYKKCDVINYVNDNRLSHTA</sequence>
<dbReference type="eggNOG" id="ENOG5031RX6">
    <property type="taxonomic scope" value="Bacteria"/>
</dbReference>
<comment type="caution">
    <text evidence="1">The sequence shown here is derived from an EMBL/GenBank/DDBJ whole genome shotgun (WGS) entry which is preliminary data.</text>
</comment>
<protein>
    <submittedName>
        <fullName evidence="1">Uncharacterized protein</fullName>
    </submittedName>
</protein>
<dbReference type="PATRIC" id="fig|421052.3.peg.2138"/>
<dbReference type="OrthoDB" id="9806994at2"/>
<evidence type="ECO:0000313" key="1">
    <source>
        <dbReference type="EMBL" id="EPF72144.1"/>
    </source>
</evidence>
<accession>S3NCV1</accession>
<dbReference type="EMBL" id="ATGI01000030">
    <property type="protein sequence ID" value="EPF72144.1"/>
    <property type="molecule type" value="Genomic_DNA"/>
</dbReference>
<reference evidence="1 2" key="1">
    <citation type="submission" date="2013-06" db="EMBL/GenBank/DDBJ databases">
        <title>The Genome Sequence of Acinetobacter rudis CIP 110305.</title>
        <authorList>
            <consortium name="The Broad Institute Genome Sequencing Platform"/>
            <consortium name="The Broad Institute Genome Sequencing Center for Infectious Disease"/>
            <person name="Cerqueira G."/>
            <person name="Feldgarden M."/>
            <person name="Courvalin P."/>
            <person name="Perichon B."/>
            <person name="Grillot-Courvalin C."/>
            <person name="Clermont D."/>
            <person name="Rocha E."/>
            <person name="Yoon E.-J."/>
            <person name="Nemec A."/>
            <person name="Young S.K."/>
            <person name="Zeng Q."/>
            <person name="Gargeya S."/>
            <person name="Fitzgerald M."/>
            <person name="Abouelleil A."/>
            <person name="Alvarado L."/>
            <person name="Berlin A.M."/>
            <person name="Chapman S.B."/>
            <person name="Dewar J."/>
            <person name="Goldberg J."/>
            <person name="Griggs A."/>
            <person name="Gujja S."/>
            <person name="Hansen M."/>
            <person name="Howarth C."/>
            <person name="Imamovic A."/>
            <person name="Larimer J."/>
            <person name="McCowan C."/>
            <person name="Murphy C."/>
            <person name="Pearson M."/>
            <person name="Priest M."/>
            <person name="Roberts A."/>
            <person name="Saif S."/>
            <person name="Shea T."/>
            <person name="Sykes S."/>
            <person name="Wortman J."/>
            <person name="Nusbaum C."/>
            <person name="Birren B."/>
        </authorList>
    </citation>
    <scope>NUCLEOTIDE SEQUENCE [LARGE SCALE GENOMIC DNA]</scope>
    <source>
        <strain evidence="1 2">CIP 110305</strain>
    </source>
</reference>
<dbReference type="HOGENOM" id="CLU_140176_7_1_6"/>
<proteinExistence type="predicted"/>
<gene>
    <name evidence="1" type="ORF">F945_02195</name>
</gene>
<name>S3NCV1_9GAMM</name>
<dbReference type="Proteomes" id="UP000014568">
    <property type="component" value="Unassembled WGS sequence"/>
</dbReference>
<evidence type="ECO:0000313" key="2">
    <source>
        <dbReference type="Proteomes" id="UP000014568"/>
    </source>
</evidence>